<evidence type="ECO:0000256" key="4">
    <source>
        <dbReference type="ARBA" id="ARBA00022692"/>
    </source>
</evidence>
<protein>
    <recommendedName>
        <fullName evidence="7">YetF C-terminal domain-containing protein</fullName>
    </recommendedName>
</protein>
<keyword evidence="9" id="KW-1185">Reference proteome</keyword>
<gene>
    <name evidence="8" type="ORF">SAMN04489759_104236</name>
</gene>
<dbReference type="Gene3D" id="3.30.240.20">
    <property type="entry name" value="bsu07140 like domains"/>
    <property type="match status" value="1"/>
</dbReference>
<feature type="domain" description="YetF C-terminal" evidence="7">
    <location>
        <begin position="7"/>
        <end position="74"/>
    </location>
</feature>
<dbReference type="Pfam" id="PF04239">
    <property type="entry name" value="DUF421"/>
    <property type="match status" value="1"/>
</dbReference>
<dbReference type="RefSeq" id="WP_244153644.1">
    <property type="nucleotide sequence ID" value="NZ_FNBP01000004.1"/>
</dbReference>
<keyword evidence="6" id="KW-0472">Membrane</keyword>
<comment type="similarity">
    <text evidence="2">Belongs to the UPF0702 family.</text>
</comment>
<accession>A0A1G7R1G8</accession>
<sequence>MGWLAIHNDLFSRVVKGRPLEIIRGGKIDEAALHRAQMGHRDLEQKLRGQGYARIEDVPRAYIERNGSVSVVSED</sequence>
<proteinExistence type="inferred from homology"/>
<keyword evidence="3" id="KW-1003">Cell membrane</keyword>
<dbReference type="GO" id="GO:0005886">
    <property type="term" value="C:plasma membrane"/>
    <property type="evidence" value="ECO:0007669"/>
    <property type="project" value="UniProtKB-SubCell"/>
</dbReference>
<dbReference type="Proteomes" id="UP000199399">
    <property type="component" value="Unassembled WGS sequence"/>
</dbReference>
<evidence type="ECO:0000259" key="7">
    <source>
        <dbReference type="Pfam" id="PF04239"/>
    </source>
</evidence>
<evidence type="ECO:0000313" key="8">
    <source>
        <dbReference type="EMBL" id="SDG04578.1"/>
    </source>
</evidence>
<evidence type="ECO:0000256" key="1">
    <source>
        <dbReference type="ARBA" id="ARBA00004651"/>
    </source>
</evidence>
<evidence type="ECO:0000256" key="3">
    <source>
        <dbReference type="ARBA" id="ARBA00022475"/>
    </source>
</evidence>
<dbReference type="AlphaFoldDB" id="A0A1G7R1G8"/>
<organism evidence="8 9">
    <name type="scientific">Sulfitobacter delicatus</name>
    <dbReference type="NCBI Taxonomy" id="218672"/>
    <lineage>
        <taxon>Bacteria</taxon>
        <taxon>Pseudomonadati</taxon>
        <taxon>Pseudomonadota</taxon>
        <taxon>Alphaproteobacteria</taxon>
        <taxon>Rhodobacterales</taxon>
        <taxon>Roseobacteraceae</taxon>
        <taxon>Sulfitobacter</taxon>
    </lineage>
</organism>
<evidence type="ECO:0000256" key="5">
    <source>
        <dbReference type="ARBA" id="ARBA00022989"/>
    </source>
</evidence>
<dbReference type="InterPro" id="IPR007353">
    <property type="entry name" value="DUF421"/>
</dbReference>
<evidence type="ECO:0000256" key="2">
    <source>
        <dbReference type="ARBA" id="ARBA00006448"/>
    </source>
</evidence>
<comment type="subcellular location">
    <subcellularLocation>
        <location evidence="1">Cell membrane</location>
        <topology evidence="1">Multi-pass membrane protein</topology>
    </subcellularLocation>
</comment>
<name>A0A1G7R1G8_9RHOB</name>
<keyword evidence="5" id="KW-1133">Transmembrane helix</keyword>
<keyword evidence="4" id="KW-0812">Transmembrane</keyword>
<reference evidence="9" key="1">
    <citation type="submission" date="2016-10" db="EMBL/GenBank/DDBJ databases">
        <authorList>
            <person name="Varghese N."/>
            <person name="Submissions S."/>
        </authorList>
    </citation>
    <scope>NUCLEOTIDE SEQUENCE [LARGE SCALE GENOMIC DNA]</scope>
    <source>
        <strain evidence="9">DSM 16477</strain>
    </source>
</reference>
<dbReference type="EMBL" id="FNBP01000004">
    <property type="protein sequence ID" value="SDG04578.1"/>
    <property type="molecule type" value="Genomic_DNA"/>
</dbReference>
<evidence type="ECO:0000313" key="9">
    <source>
        <dbReference type="Proteomes" id="UP000199399"/>
    </source>
</evidence>
<evidence type="ECO:0000256" key="6">
    <source>
        <dbReference type="ARBA" id="ARBA00023136"/>
    </source>
</evidence>
<dbReference type="InterPro" id="IPR023090">
    <property type="entry name" value="UPF0702_alpha/beta_dom_sf"/>
</dbReference>
<dbReference type="PANTHER" id="PTHR34582">
    <property type="entry name" value="UPF0702 TRANSMEMBRANE PROTEIN YCAP"/>
    <property type="match status" value="1"/>
</dbReference>
<dbReference type="PANTHER" id="PTHR34582:SF6">
    <property type="entry name" value="UPF0702 TRANSMEMBRANE PROTEIN YCAP"/>
    <property type="match status" value="1"/>
</dbReference>